<dbReference type="SUPFAM" id="SSF53756">
    <property type="entry name" value="UDP-Glycosyltransferase/glycogen phosphorylase"/>
    <property type="match status" value="1"/>
</dbReference>
<dbReference type="EMBL" id="JBHTHM010001425">
    <property type="protein sequence ID" value="MFD0786548.1"/>
    <property type="molecule type" value="Genomic_DNA"/>
</dbReference>
<keyword evidence="2" id="KW-1185">Reference proteome</keyword>
<dbReference type="Proteomes" id="UP001597053">
    <property type="component" value="Unassembled WGS sequence"/>
</dbReference>
<sequence length="45" mass="4572">MRIAMISEHASPLAILGGEDAGGQNTHVAELSAALAAAGHDVRVY</sequence>
<evidence type="ECO:0000313" key="1">
    <source>
        <dbReference type="EMBL" id="MFD0786548.1"/>
    </source>
</evidence>
<feature type="non-terminal residue" evidence="1">
    <location>
        <position position="45"/>
    </location>
</feature>
<gene>
    <name evidence="1" type="ORF">ACFQZ8_21825</name>
</gene>
<organism evidence="1 2">
    <name type="scientific">Micromonospora azadirachtae</name>
    <dbReference type="NCBI Taxonomy" id="1970735"/>
    <lineage>
        <taxon>Bacteria</taxon>
        <taxon>Bacillati</taxon>
        <taxon>Actinomycetota</taxon>
        <taxon>Actinomycetes</taxon>
        <taxon>Micromonosporales</taxon>
        <taxon>Micromonosporaceae</taxon>
        <taxon>Micromonospora</taxon>
    </lineage>
</organism>
<evidence type="ECO:0000313" key="2">
    <source>
        <dbReference type="Proteomes" id="UP001597053"/>
    </source>
</evidence>
<dbReference type="Gene3D" id="3.40.50.2000">
    <property type="entry name" value="Glycogen Phosphorylase B"/>
    <property type="match status" value="1"/>
</dbReference>
<accession>A0ABW3A6L5</accession>
<comment type="caution">
    <text evidence="1">The sequence shown here is derived from an EMBL/GenBank/DDBJ whole genome shotgun (WGS) entry which is preliminary data.</text>
</comment>
<proteinExistence type="predicted"/>
<protein>
    <submittedName>
        <fullName evidence="1">Glycosyltransferase family 1 protein</fullName>
    </submittedName>
</protein>
<reference evidence="2" key="1">
    <citation type="journal article" date="2019" name="Int. J. Syst. Evol. Microbiol.">
        <title>The Global Catalogue of Microorganisms (GCM) 10K type strain sequencing project: providing services to taxonomists for standard genome sequencing and annotation.</title>
        <authorList>
            <consortium name="The Broad Institute Genomics Platform"/>
            <consortium name="The Broad Institute Genome Sequencing Center for Infectious Disease"/>
            <person name="Wu L."/>
            <person name="Ma J."/>
        </authorList>
    </citation>
    <scope>NUCLEOTIDE SEQUENCE [LARGE SCALE GENOMIC DNA]</scope>
    <source>
        <strain evidence="2">JCM 32148</strain>
    </source>
</reference>
<name>A0ABW3A6L5_9ACTN</name>